<feature type="compositionally biased region" description="Low complexity" evidence="1">
    <location>
        <begin position="116"/>
        <end position="125"/>
    </location>
</feature>
<dbReference type="Gene3D" id="1.20.5.170">
    <property type="match status" value="1"/>
</dbReference>
<feature type="region of interest" description="Disordered" evidence="1">
    <location>
        <begin position="75"/>
        <end position="141"/>
    </location>
</feature>
<feature type="compositionally biased region" description="Polar residues" evidence="1">
    <location>
        <begin position="100"/>
        <end position="115"/>
    </location>
</feature>
<feature type="region of interest" description="Disordered" evidence="1">
    <location>
        <begin position="1"/>
        <end position="54"/>
    </location>
</feature>
<evidence type="ECO:0008006" key="4">
    <source>
        <dbReference type="Google" id="ProtNLM"/>
    </source>
</evidence>
<proteinExistence type="predicted"/>
<dbReference type="Pfam" id="PF11905">
    <property type="entry name" value="DUF3425"/>
    <property type="match status" value="1"/>
</dbReference>
<protein>
    <recommendedName>
        <fullName evidence="4">BZIP domain-containing protein</fullName>
    </recommendedName>
</protein>
<dbReference type="OrthoDB" id="3535998at2759"/>
<organism evidence="2 3">
    <name type="scientific">Zymoseptoria brevis</name>
    <dbReference type="NCBI Taxonomy" id="1047168"/>
    <lineage>
        <taxon>Eukaryota</taxon>
        <taxon>Fungi</taxon>
        <taxon>Dikarya</taxon>
        <taxon>Ascomycota</taxon>
        <taxon>Pezizomycotina</taxon>
        <taxon>Dothideomycetes</taxon>
        <taxon>Dothideomycetidae</taxon>
        <taxon>Mycosphaerellales</taxon>
        <taxon>Mycosphaerellaceae</taxon>
        <taxon>Zymoseptoria</taxon>
    </lineage>
</organism>
<reference evidence="2 3" key="1">
    <citation type="submission" date="2015-03" db="EMBL/GenBank/DDBJ databases">
        <title>RNA-seq based gene annotation and comparative genomics of four Zymoseptoria species reveal species-specific pathogenicity related genes and transposable element activity.</title>
        <authorList>
            <person name="Grandaubert J."/>
            <person name="Bhattacharyya A."/>
            <person name="Stukenbrock E.H."/>
        </authorList>
    </citation>
    <scope>NUCLEOTIDE SEQUENCE [LARGE SCALE GENOMIC DNA]</scope>
    <source>
        <strain evidence="2 3">Zb18110</strain>
    </source>
</reference>
<dbReference type="InterPro" id="IPR046347">
    <property type="entry name" value="bZIP_sf"/>
</dbReference>
<evidence type="ECO:0000313" key="2">
    <source>
        <dbReference type="EMBL" id="KJX96704.1"/>
    </source>
</evidence>
<dbReference type="PANTHER" id="PTHR37012">
    <property type="entry name" value="B-ZIP TRANSCRIPTION FACTOR (EUROFUNG)-RELATED"/>
    <property type="match status" value="1"/>
</dbReference>
<feature type="compositionally biased region" description="Polar residues" evidence="1">
    <location>
        <begin position="41"/>
        <end position="54"/>
    </location>
</feature>
<dbReference type="Proteomes" id="UP000033647">
    <property type="component" value="Unassembled WGS sequence"/>
</dbReference>
<name>A0A0F4GGW3_9PEZI</name>
<feature type="compositionally biased region" description="Basic and acidic residues" evidence="1">
    <location>
        <begin position="26"/>
        <end position="39"/>
    </location>
</feature>
<sequence length="462" mass="51706">MSSCRIERKRAHDREAQRASRAKTKAKIEHLEKTVKDLTEASGNNRTNYLAQHASEQAQEIDTLQNLVTKIRTLINDATKPEPGQAAITAAPKSEDDSPESATDFTNSAHTNKARSNSGSSASPSEEQWDPPEPSKTNERELKPIARAASSTRNLMVLGVNMLCENTDDNSYSTRLNQALERVEQTPDNLSNEDEDQDILVRAMVFGWDAAERVHHFDIGWRFLRALDEGLWWRAGACERFANTWQMRNTLVHKIHPKNQKRRILSDLAQPTIQQQASLGHPAVADYFVWPDVRNVIVANGIRHISGKSTIAFAESFRFIWPYELRDMYKVNKTTGMCEVSEHFKTSVNSLSSYRMEHHSLLPYFSQPIATPTATGLAEKTGKERVDGNENTTEVTITEMPTVRTGGHGNDALNACSSGIMQDVADWMTPFQMDLGTNEAAVFGIDSYTLAQEIGMAQWPAI</sequence>
<dbReference type="CDD" id="cd14688">
    <property type="entry name" value="bZIP_YAP"/>
    <property type="match status" value="1"/>
</dbReference>
<dbReference type="AlphaFoldDB" id="A0A0F4GGW3"/>
<dbReference type="GO" id="GO:0003700">
    <property type="term" value="F:DNA-binding transcription factor activity"/>
    <property type="evidence" value="ECO:0007669"/>
    <property type="project" value="InterPro"/>
</dbReference>
<dbReference type="EMBL" id="LAFY01000597">
    <property type="protein sequence ID" value="KJX96704.1"/>
    <property type="molecule type" value="Genomic_DNA"/>
</dbReference>
<evidence type="ECO:0000313" key="3">
    <source>
        <dbReference type="Proteomes" id="UP000033647"/>
    </source>
</evidence>
<dbReference type="SUPFAM" id="SSF57959">
    <property type="entry name" value="Leucine zipper domain"/>
    <property type="match status" value="1"/>
</dbReference>
<keyword evidence="3" id="KW-1185">Reference proteome</keyword>
<comment type="caution">
    <text evidence="2">The sequence shown here is derived from an EMBL/GenBank/DDBJ whole genome shotgun (WGS) entry which is preliminary data.</text>
</comment>
<accession>A0A0F4GGW3</accession>
<dbReference type="InterPro" id="IPR021833">
    <property type="entry name" value="DUF3425"/>
</dbReference>
<gene>
    <name evidence="2" type="ORF">TI39_contig605g00003</name>
</gene>
<dbReference type="PANTHER" id="PTHR37012:SF7">
    <property type="entry name" value="B-ZIP TRANSCRIPTION FACTOR (EUROFUNG)-RELATED"/>
    <property type="match status" value="1"/>
</dbReference>
<evidence type="ECO:0000256" key="1">
    <source>
        <dbReference type="SAM" id="MobiDB-lite"/>
    </source>
</evidence>